<organism evidence="2 3">
    <name type="scientific">Actinobacillus seminis</name>
    <dbReference type="NCBI Taxonomy" id="722"/>
    <lineage>
        <taxon>Bacteria</taxon>
        <taxon>Pseudomonadati</taxon>
        <taxon>Pseudomonadota</taxon>
        <taxon>Gammaproteobacteria</taxon>
        <taxon>Pasteurellales</taxon>
        <taxon>Pasteurellaceae</taxon>
        <taxon>Actinobacillus</taxon>
    </lineage>
</organism>
<proteinExistence type="predicted"/>
<sequence length="113" mass="13159">MFVPKTGTFYIVPKIGAMGNLRLSVHSDEHLWLRELLLQRRKNLGLSQREMGAKLGVIHSFIGKVETGDRRLDIFEFIQYCKGLELDPIEVIKEMQTRFSLDNPKRAVFLRKK</sequence>
<evidence type="ECO:0000313" key="3">
    <source>
        <dbReference type="Proteomes" id="UP000254507"/>
    </source>
</evidence>
<dbReference type="InterPro" id="IPR001387">
    <property type="entry name" value="Cro/C1-type_HTH"/>
</dbReference>
<dbReference type="CDD" id="cd00093">
    <property type="entry name" value="HTH_XRE"/>
    <property type="match status" value="1"/>
</dbReference>
<name>A0A380VBW8_9PAST</name>
<dbReference type="GO" id="GO:0003677">
    <property type="term" value="F:DNA binding"/>
    <property type="evidence" value="ECO:0007669"/>
    <property type="project" value="InterPro"/>
</dbReference>
<dbReference type="InterPro" id="IPR010982">
    <property type="entry name" value="Lambda_DNA-bd_dom_sf"/>
</dbReference>
<dbReference type="SMART" id="SM00530">
    <property type="entry name" value="HTH_XRE"/>
    <property type="match status" value="1"/>
</dbReference>
<dbReference type="AlphaFoldDB" id="A0A380VBW8"/>
<reference evidence="2 3" key="1">
    <citation type="submission" date="2018-06" db="EMBL/GenBank/DDBJ databases">
        <authorList>
            <consortium name="Pathogen Informatics"/>
            <person name="Doyle S."/>
        </authorList>
    </citation>
    <scope>NUCLEOTIDE SEQUENCE [LARGE SCALE GENOMIC DNA]</scope>
    <source>
        <strain evidence="2 3">NCTC10851</strain>
    </source>
</reference>
<accession>A0A380VBW8</accession>
<dbReference type="Gene3D" id="1.10.260.40">
    <property type="entry name" value="lambda repressor-like DNA-binding domains"/>
    <property type="match status" value="1"/>
</dbReference>
<evidence type="ECO:0000313" key="2">
    <source>
        <dbReference type="EMBL" id="SUU35145.1"/>
    </source>
</evidence>
<dbReference type="Proteomes" id="UP000254507">
    <property type="component" value="Unassembled WGS sequence"/>
</dbReference>
<gene>
    <name evidence="2" type="ORF">NCTC10851_00747</name>
</gene>
<protein>
    <submittedName>
        <fullName evidence="2">XRE family transcriptional regulator</fullName>
    </submittedName>
</protein>
<feature type="domain" description="HTH cro/C1-type" evidence="1">
    <location>
        <begin position="37"/>
        <end position="91"/>
    </location>
</feature>
<evidence type="ECO:0000259" key="1">
    <source>
        <dbReference type="PROSITE" id="PS50943"/>
    </source>
</evidence>
<dbReference type="PROSITE" id="PS50943">
    <property type="entry name" value="HTH_CROC1"/>
    <property type="match status" value="1"/>
</dbReference>
<dbReference type="SUPFAM" id="SSF47413">
    <property type="entry name" value="lambda repressor-like DNA-binding domains"/>
    <property type="match status" value="1"/>
</dbReference>
<dbReference type="Pfam" id="PF01381">
    <property type="entry name" value="HTH_3"/>
    <property type="match status" value="1"/>
</dbReference>
<dbReference type="EMBL" id="UFSB01000001">
    <property type="protein sequence ID" value="SUU35145.1"/>
    <property type="molecule type" value="Genomic_DNA"/>
</dbReference>